<dbReference type="EMBL" id="AP019536">
    <property type="protein sequence ID" value="BBI99722.1"/>
    <property type="molecule type" value="Genomic_DNA"/>
</dbReference>
<protein>
    <recommendedName>
        <fullName evidence="1">diguanylate cyclase</fullName>
        <ecNumber evidence="1">2.7.7.65</ecNumber>
    </recommendedName>
</protein>
<sequence length="320" mass="35008">MNHSPEILTLLTTSPLFRGVPRNFLIKTLSQSKLLSLKKGDTLLTPGQLNDQIYIILFGRLSVQMKEFRGEPIAMFGEGECVGEMSVLGDGYVSAYVIAATDCRLIAIDQAALWALIDNSSEASRNMLSILSHRIRVGDQRMAESLEREQGYVGSDTVDELTGLYSQQWSHDKLGRYLQRRIADQKLSCMLMLEMDGFQDFCDKFGTLGGDQALRTIAQTILSSLRPDDQAGRYRGPQFSVFLPNATSLANACTAAERLRAAVNQAAVVLPSGDALPPVSISIGVVQMHMDDNLDSLFARAEGALHIAQESGGNSVKCEE</sequence>
<dbReference type="InterPro" id="IPR018490">
    <property type="entry name" value="cNMP-bd_dom_sf"/>
</dbReference>
<dbReference type="SUPFAM" id="SSF51206">
    <property type="entry name" value="cAMP-binding domain-like"/>
    <property type="match status" value="1"/>
</dbReference>
<dbReference type="Pfam" id="PF00990">
    <property type="entry name" value="GGDEF"/>
    <property type="match status" value="1"/>
</dbReference>
<dbReference type="EC" id="2.7.7.65" evidence="1"/>
<feature type="domain" description="Cyclic nucleotide-binding" evidence="2">
    <location>
        <begin position="16"/>
        <end position="134"/>
    </location>
</feature>
<dbReference type="SUPFAM" id="SSF55073">
    <property type="entry name" value="Nucleotide cyclase"/>
    <property type="match status" value="1"/>
</dbReference>
<dbReference type="PROSITE" id="PS50887">
    <property type="entry name" value="GGDEF"/>
    <property type="match status" value="1"/>
</dbReference>
<reference evidence="4 5" key="1">
    <citation type="submission" date="2019-03" db="EMBL/GenBank/DDBJ databases">
        <title>Complete genome sequence of Ferrigenium kumadai strain An22, a microaerophilic iron-oxidizing bacterium isolated from a paddy field soil.</title>
        <authorList>
            <person name="Watanabe T."/>
            <person name="Asakawa S."/>
        </authorList>
    </citation>
    <scope>NUCLEOTIDE SEQUENCE [LARGE SCALE GENOMIC DNA]</scope>
    <source>
        <strain evidence="4 5">An22</strain>
    </source>
</reference>
<dbReference type="InterPro" id="IPR000595">
    <property type="entry name" value="cNMP-bd_dom"/>
</dbReference>
<dbReference type="InterPro" id="IPR050469">
    <property type="entry name" value="Diguanylate_Cyclase"/>
</dbReference>
<dbReference type="Pfam" id="PF00027">
    <property type="entry name" value="cNMP_binding"/>
    <property type="match status" value="1"/>
</dbReference>
<dbReference type="RefSeq" id="WP_212784951.1">
    <property type="nucleotide sequence ID" value="NZ_AP019536.1"/>
</dbReference>
<dbReference type="SMART" id="SM00267">
    <property type="entry name" value="GGDEF"/>
    <property type="match status" value="1"/>
</dbReference>
<dbReference type="InterPro" id="IPR014710">
    <property type="entry name" value="RmlC-like_jellyroll"/>
</dbReference>
<dbReference type="NCBIfam" id="TIGR00254">
    <property type="entry name" value="GGDEF"/>
    <property type="match status" value="1"/>
</dbReference>
<dbReference type="InterPro" id="IPR029787">
    <property type="entry name" value="Nucleotide_cyclase"/>
</dbReference>
<organism evidence="4 5">
    <name type="scientific">Ferrigenium kumadai</name>
    <dbReference type="NCBI Taxonomy" id="1682490"/>
    <lineage>
        <taxon>Bacteria</taxon>
        <taxon>Pseudomonadati</taxon>
        <taxon>Pseudomonadota</taxon>
        <taxon>Betaproteobacteria</taxon>
        <taxon>Nitrosomonadales</taxon>
        <taxon>Gallionellaceae</taxon>
        <taxon>Ferrigenium</taxon>
    </lineage>
</organism>
<dbReference type="GO" id="GO:0043709">
    <property type="term" value="P:cell adhesion involved in single-species biofilm formation"/>
    <property type="evidence" value="ECO:0007669"/>
    <property type="project" value="TreeGrafter"/>
</dbReference>
<dbReference type="Proteomes" id="UP001319121">
    <property type="component" value="Chromosome"/>
</dbReference>
<dbReference type="GO" id="GO:0052621">
    <property type="term" value="F:diguanylate cyclase activity"/>
    <property type="evidence" value="ECO:0007669"/>
    <property type="project" value="UniProtKB-EC"/>
</dbReference>
<dbReference type="PROSITE" id="PS50042">
    <property type="entry name" value="CNMP_BINDING_3"/>
    <property type="match status" value="1"/>
</dbReference>
<dbReference type="CDD" id="cd00038">
    <property type="entry name" value="CAP_ED"/>
    <property type="match status" value="1"/>
</dbReference>
<dbReference type="GO" id="GO:0005886">
    <property type="term" value="C:plasma membrane"/>
    <property type="evidence" value="ECO:0007669"/>
    <property type="project" value="TreeGrafter"/>
</dbReference>
<dbReference type="InterPro" id="IPR043128">
    <property type="entry name" value="Rev_trsase/Diguanyl_cyclase"/>
</dbReference>
<dbReference type="SMART" id="SM00100">
    <property type="entry name" value="cNMP"/>
    <property type="match status" value="1"/>
</dbReference>
<dbReference type="InterPro" id="IPR000160">
    <property type="entry name" value="GGDEF_dom"/>
</dbReference>
<keyword evidence="5" id="KW-1185">Reference proteome</keyword>
<evidence type="ECO:0000313" key="4">
    <source>
        <dbReference type="EMBL" id="BBI99722.1"/>
    </source>
</evidence>
<dbReference type="KEGG" id="fku:FGKAn22_14150"/>
<evidence type="ECO:0000259" key="2">
    <source>
        <dbReference type="PROSITE" id="PS50042"/>
    </source>
</evidence>
<gene>
    <name evidence="4" type="ORF">FGKAn22_14150</name>
</gene>
<dbReference type="PANTHER" id="PTHR45138:SF24">
    <property type="entry name" value="DIGUANYLATE CYCLASE DGCC-RELATED"/>
    <property type="match status" value="1"/>
</dbReference>
<proteinExistence type="predicted"/>
<evidence type="ECO:0000256" key="1">
    <source>
        <dbReference type="ARBA" id="ARBA00012528"/>
    </source>
</evidence>
<dbReference type="Gene3D" id="2.60.120.10">
    <property type="entry name" value="Jelly Rolls"/>
    <property type="match status" value="1"/>
</dbReference>
<dbReference type="PANTHER" id="PTHR45138">
    <property type="entry name" value="REGULATORY COMPONENTS OF SENSORY TRANSDUCTION SYSTEM"/>
    <property type="match status" value="1"/>
</dbReference>
<name>A0AAN1W0U3_9PROT</name>
<evidence type="ECO:0000259" key="3">
    <source>
        <dbReference type="PROSITE" id="PS50887"/>
    </source>
</evidence>
<dbReference type="AlphaFoldDB" id="A0AAN1W0U3"/>
<evidence type="ECO:0000313" key="5">
    <source>
        <dbReference type="Proteomes" id="UP001319121"/>
    </source>
</evidence>
<dbReference type="Gene3D" id="3.30.70.270">
    <property type="match status" value="1"/>
</dbReference>
<accession>A0AAN1W0U3</accession>
<dbReference type="GO" id="GO:1902201">
    <property type="term" value="P:negative regulation of bacterial-type flagellum-dependent cell motility"/>
    <property type="evidence" value="ECO:0007669"/>
    <property type="project" value="TreeGrafter"/>
</dbReference>
<feature type="domain" description="GGDEF" evidence="3">
    <location>
        <begin position="186"/>
        <end position="320"/>
    </location>
</feature>
<dbReference type="CDD" id="cd01949">
    <property type="entry name" value="GGDEF"/>
    <property type="match status" value="1"/>
</dbReference>